<dbReference type="InterPro" id="IPR035901">
    <property type="entry name" value="GIY-YIG_endonuc_sf"/>
</dbReference>
<proteinExistence type="predicted"/>
<name>A0ABP8CDC8_9FLAO</name>
<gene>
    <name evidence="2" type="ORF">GCM10022291_26000</name>
</gene>
<accession>A0ABP8CDC8</accession>
<dbReference type="InterPro" id="IPR047296">
    <property type="entry name" value="GIY-YIG_UvrC_Cho"/>
</dbReference>
<evidence type="ECO:0000313" key="2">
    <source>
        <dbReference type="EMBL" id="GAA4237844.1"/>
    </source>
</evidence>
<protein>
    <submittedName>
        <fullName evidence="2">Exonuclease domain-containing protein</fullName>
    </submittedName>
</protein>
<organism evidence="2 3">
    <name type="scientific">Postechiella marina</name>
    <dbReference type="NCBI Taxonomy" id="943941"/>
    <lineage>
        <taxon>Bacteria</taxon>
        <taxon>Pseudomonadati</taxon>
        <taxon>Bacteroidota</taxon>
        <taxon>Flavobacteriia</taxon>
        <taxon>Flavobacteriales</taxon>
        <taxon>Flavobacteriaceae</taxon>
        <taxon>Postechiella</taxon>
    </lineage>
</organism>
<keyword evidence="2" id="KW-0378">Hydrolase</keyword>
<dbReference type="Gene3D" id="3.30.420.10">
    <property type="entry name" value="Ribonuclease H-like superfamily/Ribonuclease H"/>
    <property type="match status" value="1"/>
</dbReference>
<dbReference type="SUPFAM" id="SSF53098">
    <property type="entry name" value="Ribonuclease H-like"/>
    <property type="match status" value="1"/>
</dbReference>
<dbReference type="InterPro" id="IPR013520">
    <property type="entry name" value="Ribonucl_H"/>
</dbReference>
<dbReference type="SMART" id="SM00479">
    <property type="entry name" value="EXOIII"/>
    <property type="match status" value="1"/>
</dbReference>
<evidence type="ECO:0000259" key="1">
    <source>
        <dbReference type="PROSITE" id="PS50164"/>
    </source>
</evidence>
<keyword evidence="3" id="KW-1185">Reference proteome</keyword>
<dbReference type="GO" id="GO:0004527">
    <property type="term" value="F:exonuclease activity"/>
    <property type="evidence" value="ECO:0007669"/>
    <property type="project" value="UniProtKB-KW"/>
</dbReference>
<dbReference type="InterPro" id="IPR012337">
    <property type="entry name" value="RNaseH-like_sf"/>
</dbReference>
<evidence type="ECO:0000313" key="3">
    <source>
        <dbReference type="Proteomes" id="UP001501496"/>
    </source>
</evidence>
<feature type="domain" description="GIY-YIG" evidence="1">
    <location>
        <begin position="195"/>
        <end position="271"/>
    </location>
</feature>
<dbReference type="Gene3D" id="3.40.1440.10">
    <property type="entry name" value="GIY-YIG endonuclease"/>
    <property type="match status" value="1"/>
</dbReference>
<comment type="caution">
    <text evidence="2">The sequence shown here is derived from an EMBL/GenBank/DDBJ whole genome shotgun (WGS) entry which is preliminary data.</text>
</comment>
<reference evidence="3" key="1">
    <citation type="journal article" date="2019" name="Int. J. Syst. Evol. Microbiol.">
        <title>The Global Catalogue of Microorganisms (GCM) 10K type strain sequencing project: providing services to taxonomists for standard genome sequencing and annotation.</title>
        <authorList>
            <consortium name="The Broad Institute Genomics Platform"/>
            <consortium name="The Broad Institute Genome Sequencing Center for Infectious Disease"/>
            <person name="Wu L."/>
            <person name="Ma J."/>
        </authorList>
    </citation>
    <scope>NUCLEOTIDE SEQUENCE [LARGE SCALE GENOMIC DNA]</scope>
    <source>
        <strain evidence="3">JCM 17630</strain>
    </source>
</reference>
<dbReference type="PANTHER" id="PTHR30231">
    <property type="entry name" value="DNA POLYMERASE III SUBUNIT EPSILON"/>
    <property type="match status" value="1"/>
</dbReference>
<dbReference type="InterPro" id="IPR000305">
    <property type="entry name" value="GIY-YIG_endonuc"/>
</dbReference>
<dbReference type="Pfam" id="PF01541">
    <property type="entry name" value="GIY-YIG"/>
    <property type="match status" value="1"/>
</dbReference>
<dbReference type="CDD" id="cd10434">
    <property type="entry name" value="GIY-YIG_UvrC_Cho"/>
    <property type="match status" value="1"/>
</dbReference>
<dbReference type="RefSeq" id="WP_344788710.1">
    <property type="nucleotide sequence ID" value="NZ_BAABCA010000005.1"/>
</dbReference>
<dbReference type="InterPro" id="IPR036397">
    <property type="entry name" value="RNaseH_sf"/>
</dbReference>
<dbReference type="CDD" id="cd06127">
    <property type="entry name" value="DEDDh"/>
    <property type="match status" value="1"/>
</dbReference>
<keyword evidence="2" id="KW-0540">Nuclease</keyword>
<dbReference type="Proteomes" id="UP001501496">
    <property type="component" value="Unassembled WGS sequence"/>
</dbReference>
<sequence length="451" mass="51483">MIYTIIDVETTGKTNKLTEISIFKYDGNKVIDEFTSLINPQEPIPDYIVALTGINNYLVANAPTFSQVANNILDITEGTTFVAHNVNFDYNAIRNEFKAIGIDFNRKKLCTVRLSRQLIPGHKSYSLGKLCNALNINIENRHRAKGDVEATVILFELLLKQDNAKAVFNEFLNKSSKEATLPSHLPTSVFNNLPSTPGIYYFKNKKGKIIYVGKAKDIKKRVLSHFYSKAKKALDMCRDIADIDFELSGSEFIALLMEDAAIKKHYPDFNQLSKRAPKMYAIFNYTDRNGIIHLAYNTLKAAPYPILTLYSINECRQYIERVCSTFKLCPKYCHLQEGVSSCNHFKIHTCQGICKDEEHYKSYNERVLKAITHLKEDSKDLILKQKGRHENEDAFVIIEKGTYKGYGFIDKTEQINNIEDFEPFLIPQNDNPDIQKIIRSELIKGSISLSV</sequence>
<dbReference type="PANTHER" id="PTHR30231:SF41">
    <property type="entry name" value="DNA POLYMERASE III SUBUNIT EPSILON"/>
    <property type="match status" value="1"/>
</dbReference>
<dbReference type="SMART" id="SM00465">
    <property type="entry name" value="GIYc"/>
    <property type="match status" value="1"/>
</dbReference>
<dbReference type="Pfam" id="PF00929">
    <property type="entry name" value="RNase_T"/>
    <property type="match status" value="1"/>
</dbReference>
<dbReference type="PROSITE" id="PS50164">
    <property type="entry name" value="GIY_YIG"/>
    <property type="match status" value="1"/>
</dbReference>
<dbReference type="EMBL" id="BAABCA010000005">
    <property type="protein sequence ID" value="GAA4237844.1"/>
    <property type="molecule type" value="Genomic_DNA"/>
</dbReference>
<keyword evidence="2" id="KW-0269">Exonuclease</keyword>